<dbReference type="RefSeq" id="XP_046004928.1">
    <property type="nucleotide sequence ID" value="XM_046162368.1"/>
</dbReference>
<dbReference type="PANTHER" id="PTHR31840:SF1">
    <property type="entry name" value="COILED-COIL DOMAIN-CONTAINING PROTEIN 97"/>
    <property type="match status" value="1"/>
</dbReference>
<organism evidence="3 4">
    <name type="scientific">Microdochium trichocladiopsis</name>
    <dbReference type="NCBI Taxonomy" id="1682393"/>
    <lineage>
        <taxon>Eukaryota</taxon>
        <taxon>Fungi</taxon>
        <taxon>Dikarya</taxon>
        <taxon>Ascomycota</taxon>
        <taxon>Pezizomycotina</taxon>
        <taxon>Sordariomycetes</taxon>
        <taxon>Xylariomycetidae</taxon>
        <taxon>Xylariales</taxon>
        <taxon>Microdochiaceae</taxon>
        <taxon>Microdochium</taxon>
    </lineage>
</organism>
<evidence type="ECO:0000313" key="4">
    <source>
        <dbReference type="Proteomes" id="UP000756346"/>
    </source>
</evidence>
<reference evidence="3" key="1">
    <citation type="journal article" date="2021" name="Nat. Commun.">
        <title>Genetic determinants of endophytism in the Arabidopsis root mycobiome.</title>
        <authorList>
            <person name="Mesny F."/>
            <person name="Miyauchi S."/>
            <person name="Thiergart T."/>
            <person name="Pickel B."/>
            <person name="Atanasova L."/>
            <person name="Karlsson M."/>
            <person name="Huettel B."/>
            <person name="Barry K.W."/>
            <person name="Haridas S."/>
            <person name="Chen C."/>
            <person name="Bauer D."/>
            <person name="Andreopoulos W."/>
            <person name="Pangilinan J."/>
            <person name="LaButti K."/>
            <person name="Riley R."/>
            <person name="Lipzen A."/>
            <person name="Clum A."/>
            <person name="Drula E."/>
            <person name="Henrissat B."/>
            <person name="Kohler A."/>
            <person name="Grigoriev I.V."/>
            <person name="Martin F.M."/>
            <person name="Hacquard S."/>
        </authorList>
    </citation>
    <scope>NUCLEOTIDE SEQUENCE</scope>
    <source>
        <strain evidence="3">MPI-CAGE-CH-0230</strain>
    </source>
</reference>
<evidence type="ECO:0000256" key="1">
    <source>
        <dbReference type="SAM" id="MobiDB-lite"/>
    </source>
</evidence>
<dbReference type="Pfam" id="PF09747">
    <property type="entry name" value="CCD97-like_C"/>
    <property type="match status" value="1"/>
</dbReference>
<dbReference type="PANTHER" id="PTHR31840">
    <property type="entry name" value="COILED-COIL DOMAIN-CONTAINING PROTEIN 97"/>
    <property type="match status" value="1"/>
</dbReference>
<gene>
    <name evidence="3" type="ORF">B0I36DRAFT_425989</name>
</gene>
<protein>
    <submittedName>
        <fullName evidence="3">Coiled-coil domain-containing protein-domain-containing protein</fullName>
    </submittedName>
</protein>
<name>A0A9P8XRK0_9PEZI</name>
<keyword evidence="4" id="KW-1185">Reference proteome</keyword>
<accession>A0A9P8XRK0</accession>
<comment type="caution">
    <text evidence="3">The sequence shown here is derived from an EMBL/GenBank/DDBJ whole genome shotgun (WGS) entry which is preliminary data.</text>
</comment>
<dbReference type="Proteomes" id="UP000756346">
    <property type="component" value="Unassembled WGS sequence"/>
</dbReference>
<dbReference type="EMBL" id="JAGTJQ010000014">
    <property type="protein sequence ID" value="KAH7012663.1"/>
    <property type="molecule type" value="Genomic_DNA"/>
</dbReference>
<evidence type="ECO:0000259" key="2">
    <source>
        <dbReference type="Pfam" id="PF09747"/>
    </source>
</evidence>
<feature type="region of interest" description="Disordered" evidence="1">
    <location>
        <begin position="1"/>
        <end position="39"/>
    </location>
</feature>
<dbReference type="GeneID" id="70191914"/>
<sequence length="244" mass="27475">MDHAPQAPASPPFAQPRPRAPRSPAQSAQVRVRNRRREYLDRNPAYFDSLEHELADPLLYHELIRRFQSPEDREKEGRKKGYSCVLEVDLLRGEAKLTRARAANNHSRQADGHGHATSTNGITQPPPPPGTNGEHVGGAVDQPGVAEIGDRLALPETLEGGRERWRDFLRRRFVLGRDDDFDYRSVDENDDLDALERRDTVEAWFDDEVPGWASDRPEQDDSDDHTMHGAGAQKLAGETGIQDF</sequence>
<feature type="region of interest" description="Disordered" evidence="1">
    <location>
        <begin position="102"/>
        <end position="142"/>
    </location>
</feature>
<dbReference type="InterPro" id="IPR040233">
    <property type="entry name" value="CCD97-like_C"/>
</dbReference>
<feature type="region of interest" description="Disordered" evidence="1">
    <location>
        <begin position="208"/>
        <end position="244"/>
    </location>
</feature>
<proteinExistence type="predicted"/>
<feature type="domain" description="CCD97-like C-terminal" evidence="2">
    <location>
        <begin position="34"/>
        <end position="208"/>
    </location>
</feature>
<dbReference type="InterPro" id="IPR018613">
    <property type="entry name" value="Ccdc97-like"/>
</dbReference>
<feature type="compositionally biased region" description="Basic and acidic residues" evidence="1">
    <location>
        <begin position="215"/>
        <end position="227"/>
    </location>
</feature>
<dbReference type="AlphaFoldDB" id="A0A9P8XRK0"/>
<dbReference type="OrthoDB" id="333176at2759"/>
<evidence type="ECO:0000313" key="3">
    <source>
        <dbReference type="EMBL" id="KAH7012663.1"/>
    </source>
</evidence>